<dbReference type="GO" id="GO:0006261">
    <property type="term" value="P:DNA-templated DNA replication"/>
    <property type="evidence" value="ECO:0007669"/>
    <property type="project" value="TreeGrafter"/>
</dbReference>
<dbReference type="GO" id="GO:0017116">
    <property type="term" value="F:single-stranded DNA helicase activity"/>
    <property type="evidence" value="ECO:0007669"/>
    <property type="project" value="TreeGrafter"/>
</dbReference>
<dbReference type="Gene3D" id="3.40.50.300">
    <property type="entry name" value="P-loop containing nucleotide triphosphate hydrolases"/>
    <property type="match status" value="1"/>
</dbReference>
<sequence length="850" mass="95138">MSDLFDSAKKSKEPLASRMRPRNLDEYIGQDHIVGKGRLLRRAIAADQLSSVIFYGPPGSGKTTLARVIANHTKSNFITLNAVLTGVQDIRVAIKQAEEYYRLYNRRTILFVDEVHRWNKSQQDALLPWVENGTIILVGATTENPFFEVNKALVSRSRVFQLKPLTKEDLTHAAKMALEDAERGYGHWKIQFEQGALEHLIDTANGDARSLLNALELAVETTPEKWQPEADPPVPAWGSTIYISKEAAEESIQKKVVLYDRDGDYHYDIISAFIKSLRGRDPDGAMYWLARMVRAGEDPAFIFRRMLISACEDTGLADPNAITVVVSSAEAFDRVGLPEGRYHLAHAALYLATAPKSNSSMAFFDALASVEKDGAEIPNHLKDPSRDEEGFGHGKGYLYPHAYRDHWVAQQYLPDALVGRIFYTPSDQGYEKIIKNDVLSRRELQIASILGTSNAQNAPAADAHTESASDHSGRKSGGEKEKLFKADLNEWWISGQPKNVRSKSEENLTYTPPDSHKETALDKADMAWRQRLDSNRAENLLGIRDTMTSLADLSRHHRCLIWDADDGLLLWEIARKTPEGVTCGVCRNKKGKEILEQYARTLDNLDKPVLEYRPETDPRDPIDPKAFKDIFLRFQYNGAIFDRVFFRDPFTSVKAIKSLADSLKALLSGSSDATASLNAPDALNSPPNASSGGEKTESPLAPMWKAIVAQRIPCSSQHIGKLVERQVLTSSGAESFREILTKMEKAETEFFSDKENPLFNWNAGTVSQIFGERGFRVTSDSRIISEKRRVSQQEIQSWFNAENSAYGSYISNAIGKVEADKIKNLLETAAKTTIFNWETETAFFTISSDQ</sequence>
<dbReference type="Gene3D" id="1.20.272.10">
    <property type="match status" value="1"/>
</dbReference>
<dbReference type="RefSeq" id="WP_210116977.1">
    <property type="nucleotide sequence ID" value="NZ_CP054257.1"/>
</dbReference>
<dbReference type="Gene3D" id="1.10.3710.10">
    <property type="entry name" value="DNA polymerase III clamp loader subunits, C-terminal domain"/>
    <property type="match status" value="1"/>
</dbReference>
<evidence type="ECO:0000256" key="3">
    <source>
        <dbReference type="ARBA" id="ARBA00020776"/>
    </source>
</evidence>
<dbReference type="InterPro" id="IPR027417">
    <property type="entry name" value="P-loop_NTPase"/>
</dbReference>
<dbReference type="InterPro" id="IPR032423">
    <property type="entry name" value="AAA_assoc_2"/>
</dbReference>
<proteinExistence type="inferred from homology"/>
<evidence type="ECO:0000313" key="10">
    <source>
        <dbReference type="Proteomes" id="UP000671995"/>
    </source>
</evidence>
<comment type="similarity">
    <text evidence="2">Belongs to the AAA ATPase family. RarA/MGS1/WRNIP1 subfamily.</text>
</comment>
<dbReference type="NCBIfam" id="NF009881">
    <property type="entry name" value="PRK13341.1-2"/>
    <property type="match status" value="1"/>
</dbReference>
<evidence type="ECO:0000256" key="7">
    <source>
        <dbReference type="SAM" id="MobiDB-lite"/>
    </source>
</evidence>
<reference evidence="9" key="1">
    <citation type="submission" date="2020-05" db="EMBL/GenBank/DDBJ databases">
        <authorList>
            <person name="Zeng H."/>
            <person name="Chan Y.K."/>
            <person name="Watt R.M."/>
        </authorList>
    </citation>
    <scope>NUCLEOTIDE SEQUENCE</scope>
    <source>
        <strain evidence="9">ATCC 700773</strain>
    </source>
</reference>
<dbReference type="PANTHER" id="PTHR13779:SF7">
    <property type="entry name" value="ATPASE WRNIP1"/>
    <property type="match status" value="1"/>
</dbReference>
<dbReference type="CDD" id="cd00009">
    <property type="entry name" value="AAA"/>
    <property type="match status" value="1"/>
</dbReference>
<dbReference type="Pfam" id="PF00004">
    <property type="entry name" value="AAA"/>
    <property type="match status" value="1"/>
</dbReference>
<organism evidence="9 10">
    <name type="scientific">Treponema parvum</name>
    <dbReference type="NCBI Taxonomy" id="138851"/>
    <lineage>
        <taxon>Bacteria</taxon>
        <taxon>Pseudomonadati</taxon>
        <taxon>Spirochaetota</taxon>
        <taxon>Spirochaetia</taxon>
        <taxon>Spirochaetales</taxon>
        <taxon>Treponemataceae</taxon>
        <taxon>Treponema</taxon>
    </lineage>
</organism>
<keyword evidence="6" id="KW-0067">ATP-binding</keyword>
<dbReference type="InterPro" id="IPR021886">
    <property type="entry name" value="MgsA_C"/>
</dbReference>
<dbReference type="InterPro" id="IPR051314">
    <property type="entry name" value="AAA_ATPase_RarA/MGS1/WRNIP1"/>
</dbReference>
<evidence type="ECO:0000256" key="6">
    <source>
        <dbReference type="ARBA" id="ARBA00022840"/>
    </source>
</evidence>
<keyword evidence="4" id="KW-0235">DNA replication</keyword>
<feature type="region of interest" description="Disordered" evidence="7">
    <location>
        <begin position="455"/>
        <end position="479"/>
    </location>
</feature>
<protein>
    <recommendedName>
        <fullName evidence="3">Replication-associated recombination protein A</fullName>
    </recommendedName>
</protein>
<feature type="domain" description="AAA+ ATPase" evidence="8">
    <location>
        <begin position="48"/>
        <end position="169"/>
    </location>
</feature>
<dbReference type="SMART" id="SM00382">
    <property type="entry name" value="AAA"/>
    <property type="match status" value="1"/>
</dbReference>
<dbReference type="Proteomes" id="UP000671995">
    <property type="component" value="Chromosome"/>
</dbReference>
<feature type="region of interest" description="Disordered" evidence="7">
    <location>
        <begin position="676"/>
        <end position="698"/>
    </location>
</feature>
<comment type="function">
    <text evidence="1">DNA-dependent ATPase that plays important roles in cellular responses to stalled DNA replication processes.</text>
</comment>
<dbReference type="Pfam" id="PF16193">
    <property type="entry name" value="AAA_assoc_2"/>
    <property type="match status" value="1"/>
</dbReference>
<evidence type="ECO:0000256" key="2">
    <source>
        <dbReference type="ARBA" id="ARBA00008959"/>
    </source>
</evidence>
<dbReference type="InterPro" id="IPR003959">
    <property type="entry name" value="ATPase_AAA_core"/>
</dbReference>
<evidence type="ECO:0000256" key="4">
    <source>
        <dbReference type="ARBA" id="ARBA00022705"/>
    </source>
</evidence>
<dbReference type="PANTHER" id="PTHR13779">
    <property type="entry name" value="WERNER HELICASE-INTERACTING PROTEIN 1 FAMILY MEMBER"/>
    <property type="match status" value="1"/>
</dbReference>
<accession>A0A975F0T1</accession>
<gene>
    <name evidence="9" type="ORF">HRI96_08670</name>
</gene>
<dbReference type="FunFam" id="1.20.272.10:FF:000001">
    <property type="entry name" value="Putative AAA family ATPase"/>
    <property type="match status" value="1"/>
</dbReference>
<dbReference type="GO" id="GO:0008047">
    <property type="term" value="F:enzyme activator activity"/>
    <property type="evidence" value="ECO:0007669"/>
    <property type="project" value="TreeGrafter"/>
</dbReference>
<evidence type="ECO:0000259" key="8">
    <source>
        <dbReference type="SMART" id="SM00382"/>
    </source>
</evidence>
<dbReference type="FunFam" id="3.40.50.300:FF:000137">
    <property type="entry name" value="Replication-associated recombination protein A"/>
    <property type="match status" value="1"/>
</dbReference>
<name>A0A975F0T1_9SPIR</name>
<keyword evidence="5" id="KW-0547">Nucleotide-binding</keyword>
<evidence type="ECO:0000313" key="9">
    <source>
        <dbReference type="EMBL" id="QTQ12262.1"/>
    </source>
</evidence>
<dbReference type="Gene3D" id="1.10.8.60">
    <property type="match status" value="1"/>
</dbReference>
<dbReference type="InterPro" id="IPR008921">
    <property type="entry name" value="DNA_pol3_clamp-load_cplx_C"/>
</dbReference>
<evidence type="ECO:0000256" key="1">
    <source>
        <dbReference type="ARBA" id="ARBA00002393"/>
    </source>
</evidence>
<feature type="compositionally biased region" description="Basic and acidic residues" evidence="7">
    <location>
        <begin position="463"/>
        <end position="479"/>
    </location>
</feature>
<dbReference type="GO" id="GO:0003677">
    <property type="term" value="F:DNA binding"/>
    <property type="evidence" value="ECO:0007669"/>
    <property type="project" value="InterPro"/>
</dbReference>
<dbReference type="GO" id="GO:0005524">
    <property type="term" value="F:ATP binding"/>
    <property type="evidence" value="ECO:0007669"/>
    <property type="project" value="UniProtKB-KW"/>
</dbReference>
<dbReference type="EMBL" id="CP054257">
    <property type="protein sequence ID" value="QTQ12262.1"/>
    <property type="molecule type" value="Genomic_DNA"/>
</dbReference>
<dbReference type="CDD" id="cd18139">
    <property type="entry name" value="HLD_clamp_RarA"/>
    <property type="match status" value="1"/>
</dbReference>
<dbReference type="AlphaFoldDB" id="A0A975F0T1"/>
<evidence type="ECO:0000256" key="5">
    <source>
        <dbReference type="ARBA" id="ARBA00022741"/>
    </source>
</evidence>
<dbReference type="InterPro" id="IPR003593">
    <property type="entry name" value="AAA+_ATPase"/>
</dbReference>
<dbReference type="GO" id="GO:0016887">
    <property type="term" value="F:ATP hydrolysis activity"/>
    <property type="evidence" value="ECO:0007669"/>
    <property type="project" value="InterPro"/>
</dbReference>
<dbReference type="Pfam" id="PF12002">
    <property type="entry name" value="MgsA_C"/>
    <property type="match status" value="1"/>
</dbReference>
<dbReference type="SUPFAM" id="SSF48019">
    <property type="entry name" value="post-AAA+ oligomerization domain-like"/>
    <property type="match status" value="1"/>
</dbReference>
<dbReference type="GO" id="GO:0000731">
    <property type="term" value="P:DNA synthesis involved in DNA repair"/>
    <property type="evidence" value="ECO:0007669"/>
    <property type="project" value="TreeGrafter"/>
</dbReference>
<dbReference type="SUPFAM" id="SSF52540">
    <property type="entry name" value="P-loop containing nucleoside triphosphate hydrolases"/>
    <property type="match status" value="1"/>
</dbReference>
<reference evidence="9" key="2">
    <citation type="journal article" date="2021" name="Microbiol. Resour. Announc.">
        <title>Complete Genome Sequences of Three Human Oral Treponema parvum Isolates.</title>
        <authorList>
            <person name="Zeng H."/>
            <person name="Watt R.M."/>
        </authorList>
    </citation>
    <scope>NUCLEOTIDE SEQUENCE</scope>
    <source>
        <strain evidence="9">ATCC 700773</strain>
    </source>
</reference>